<reference evidence="1 2" key="1">
    <citation type="journal article" date="2013" name="Int. J. Syst. Evol. Microbiol.">
        <title>Ilumatobacter nonamiense sp. nov. and Ilumatobacter coccineum sp. nov., isolated from seashore sand.</title>
        <authorList>
            <person name="Matsumoto A."/>
            <person name="Kasai H."/>
            <person name="Matsuo Y."/>
            <person name="Shizuri Y."/>
            <person name="Ichikawa N."/>
            <person name="Fujita N."/>
            <person name="Omura S."/>
            <person name="Takahashi Y."/>
        </authorList>
    </citation>
    <scope>NUCLEOTIDE SEQUENCE [LARGE SCALE GENOMIC DNA]</scope>
    <source>
        <strain evidence="2">NBRC 103263 / KCTC 29153 / YM16-304</strain>
    </source>
</reference>
<sequence>MGGTITLGGSSLPKLALVDGAAATIPTEAAAPLDADAHAGAVPPSVPLVAATMPADAVDSAADPVTPTATGPLPTLAPVGDAPIAASPPASPVDALTPTADPIAPSPAPVASMAASTAPAIDPAAPATDPMAPAIDPMAPAVDPMAPAGAALPTAVAPQLPTIAPPQPAAAAPAAATSAIPGTEGLTIEQIQAIQSAQSGARPTAARRVGKRSTGQQIRRVVLAAILVGGLGAGARFGFDEYERRQAESDTAAAQEASTFLPAIGSGLPTAAAERPSGRYMHVVVDVENATDSITTTIRHDLSSGAITIDETGTDDGEPFAYMIDVRGDTIAARPDSSSPWVAVTDDPLFAESVAESRQIAAGAIVFGDIVPPEMVPYVRVLSETDEVLPVVPLDVVVDTALENDDDADDGGRISTSGNSDGMLDDVIDNVVPDEPASTSTRPGVVRPAGPTTVRHYEIQLDTDGFSEQFPFMYADAFFGVRFEETIGLWVDDLGIVRQIELGGDSDASIVFTYHDIAPALPGFQDVGIVPVPMAEQES</sequence>
<gene>
    <name evidence="1" type="ORF">YM304_27730</name>
</gene>
<proteinExistence type="predicted"/>
<evidence type="ECO:0000313" key="1">
    <source>
        <dbReference type="EMBL" id="BAN03087.1"/>
    </source>
</evidence>
<organism evidence="1 2">
    <name type="scientific">Ilumatobacter coccineus (strain NBRC 103263 / KCTC 29153 / YM16-304)</name>
    <dbReference type="NCBI Taxonomy" id="1313172"/>
    <lineage>
        <taxon>Bacteria</taxon>
        <taxon>Bacillati</taxon>
        <taxon>Actinomycetota</taxon>
        <taxon>Acidimicrobiia</taxon>
        <taxon>Acidimicrobiales</taxon>
        <taxon>Ilumatobacteraceae</taxon>
        <taxon>Ilumatobacter</taxon>
    </lineage>
</organism>
<name>A0A6C7E8P6_ILUCY</name>
<dbReference type="EMBL" id="AP012057">
    <property type="protein sequence ID" value="BAN03087.1"/>
    <property type="molecule type" value="Genomic_DNA"/>
</dbReference>
<dbReference type="KEGG" id="aym:YM304_27730"/>
<evidence type="ECO:0000313" key="2">
    <source>
        <dbReference type="Proteomes" id="UP000011863"/>
    </source>
</evidence>
<accession>A0A6C7E8P6</accession>
<keyword evidence="2" id="KW-1185">Reference proteome</keyword>
<dbReference type="Proteomes" id="UP000011863">
    <property type="component" value="Chromosome"/>
</dbReference>
<protein>
    <submittedName>
        <fullName evidence="1">Uncharacterized protein</fullName>
    </submittedName>
</protein>
<dbReference type="AlphaFoldDB" id="A0A6C7E8P6"/>